<proteinExistence type="predicted"/>
<evidence type="ECO:0000259" key="1">
    <source>
        <dbReference type="PROSITE" id="PS51352"/>
    </source>
</evidence>
<dbReference type="InterPro" id="IPR013766">
    <property type="entry name" value="Thioredoxin_domain"/>
</dbReference>
<dbReference type="CDD" id="cd02966">
    <property type="entry name" value="TlpA_like_family"/>
    <property type="match status" value="1"/>
</dbReference>
<evidence type="ECO:0000313" key="3">
    <source>
        <dbReference type="Proteomes" id="UP000190848"/>
    </source>
</evidence>
<dbReference type="EMBL" id="CP016374">
    <property type="protein sequence ID" value="AQX03594.1"/>
    <property type="molecule type" value="Genomic_DNA"/>
</dbReference>
<sequence>MIQPDLMLDSIELEDLEGQNFDIKTMLGKPLVINYWATWCFPCLEELPEMERIKQEYGDKVGFLMVSDEGLEKLQKFKNKTNYTFTFLRGKKGFEQIEVRPTTYIFDKHGALVKQINGTIDVKELKILLSTLVE</sequence>
<organism evidence="2 3">
    <name type="scientific">Elizabethkingia anophelis</name>
    <dbReference type="NCBI Taxonomy" id="1117645"/>
    <lineage>
        <taxon>Bacteria</taxon>
        <taxon>Pseudomonadati</taxon>
        <taxon>Bacteroidota</taxon>
        <taxon>Flavobacteriia</taxon>
        <taxon>Flavobacteriales</taxon>
        <taxon>Weeksellaceae</taxon>
        <taxon>Elizabethkingia</taxon>
    </lineage>
</organism>
<dbReference type="GO" id="GO:0016209">
    <property type="term" value="F:antioxidant activity"/>
    <property type="evidence" value="ECO:0007669"/>
    <property type="project" value="InterPro"/>
</dbReference>
<name>A0AAU8V0P9_9FLAO</name>
<dbReference type="InterPro" id="IPR036249">
    <property type="entry name" value="Thioredoxin-like_sf"/>
</dbReference>
<reference evidence="2 3" key="1">
    <citation type="submission" date="2016-07" db="EMBL/GenBank/DDBJ databases">
        <title>Revisiting the taxonomy of the Elizabethkingia Genus using Whole-Genome Sequencing, Optical Mapping, and MALDI-TOF, along with proposal of three novel Elizabethkingia species: Elizabethkingia bruuniana sp. nov., Elizabethkingia ursingii sp. nov., and Elizabethkingia occulta sp. nov.</title>
        <authorList>
            <person name="Nicholson A.C."/>
        </authorList>
    </citation>
    <scope>NUCLEOTIDE SEQUENCE [LARGE SCALE GENOMIC DNA]</scope>
    <source>
        <strain evidence="2 3">F3201</strain>
    </source>
</reference>
<dbReference type="InterPro" id="IPR000866">
    <property type="entry name" value="AhpC/TSA"/>
</dbReference>
<protein>
    <recommendedName>
        <fullName evidence="1">Thioredoxin domain-containing protein</fullName>
    </recommendedName>
</protein>
<dbReference type="GO" id="GO:0016491">
    <property type="term" value="F:oxidoreductase activity"/>
    <property type="evidence" value="ECO:0007669"/>
    <property type="project" value="InterPro"/>
</dbReference>
<gene>
    <name evidence="2" type="ORF">BBD32_12715</name>
</gene>
<dbReference type="PANTHER" id="PTHR42852:SF13">
    <property type="entry name" value="PROTEIN DIPZ"/>
    <property type="match status" value="1"/>
</dbReference>
<dbReference type="InterPro" id="IPR050553">
    <property type="entry name" value="Thioredoxin_ResA/DsbE_sf"/>
</dbReference>
<accession>A0AAU8V0P9</accession>
<dbReference type="PROSITE" id="PS51352">
    <property type="entry name" value="THIOREDOXIN_2"/>
    <property type="match status" value="1"/>
</dbReference>
<dbReference type="Pfam" id="PF00578">
    <property type="entry name" value="AhpC-TSA"/>
    <property type="match status" value="1"/>
</dbReference>
<dbReference type="Proteomes" id="UP000190848">
    <property type="component" value="Chromosome"/>
</dbReference>
<dbReference type="Gene3D" id="3.40.30.10">
    <property type="entry name" value="Glutaredoxin"/>
    <property type="match status" value="1"/>
</dbReference>
<feature type="domain" description="Thioredoxin" evidence="1">
    <location>
        <begin position="2"/>
        <end position="134"/>
    </location>
</feature>
<dbReference type="PANTHER" id="PTHR42852">
    <property type="entry name" value="THIOL:DISULFIDE INTERCHANGE PROTEIN DSBE"/>
    <property type="match status" value="1"/>
</dbReference>
<dbReference type="AlphaFoldDB" id="A0AAU8V0P9"/>
<evidence type="ECO:0000313" key="2">
    <source>
        <dbReference type="EMBL" id="AQX03594.1"/>
    </source>
</evidence>
<dbReference type="SUPFAM" id="SSF52833">
    <property type="entry name" value="Thioredoxin-like"/>
    <property type="match status" value="1"/>
</dbReference>